<reference evidence="1 2" key="1">
    <citation type="submission" date="2020-02" db="EMBL/GenBank/DDBJ databases">
        <authorList>
            <person name="Ferguson B K."/>
        </authorList>
    </citation>
    <scope>NUCLEOTIDE SEQUENCE [LARGE SCALE GENOMIC DNA]</scope>
</reference>
<protein>
    <recommendedName>
        <fullName evidence="3">Peptidase S1 domain-containing protein</fullName>
    </recommendedName>
</protein>
<accession>A0A6H5IQ25</accession>
<keyword evidence="2" id="KW-1185">Reference proteome</keyword>
<dbReference type="EMBL" id="CADCXV010000972">
    <property type="protein sequence ID" value="CAB0039634.1"/>
    <property type="molecule type" value="Genomic_DNA"/>
</dbReference>
<name>A0A6H5IQ25_9HYME</name>
<gene>
    <name evidence="1" type="ORF">TBRA_LOCUS11373</name>
</gene>
<dbReference type="Proteomes" id="UP000479190">
    <property type="component" value="Unassembled WGS sequence"/>
</dbReference>
<evidence type="ECO:0000313" key="1">
    <source>
        <dbReference type="EMBL" id="CAB0039634.1"/>
    </source>
</evidence>
<evidence type="ECO:0008006" key="3">
    <source>
        <dbReference type="Google" id="ProtNLM"/>
    </source>
</evidence>
<sequence>MDMKLISASNKPRSLFGLRANFLSVRVQSSNTTHRSYRSLIEAWNPLGDCIGDNGEIDRVTSSIMCGNLTLSVDRPRRTSSAAAVHCDGRLLIAKIASTSVEFFERMSPFKSIQISNAVNFSWRFSTLNRLNNAICEKFNTKTAGLSKCMYLMKYVTHTDAAYNAEKELRQTVQLTMTDCEQLPVKLPLRPVQSNDLATIAGWGYLKQNETSTSSVLRVARMRMHSVQTLRMALYAANRQPREKFKNAYIVKNKPCGRKRQVSANPRNYGNSCFSRTIAKILENYPRLSPWTRFCPDNKEKKSYKLFIEDENGVSSCSSSLCAAYTTSRAERLMRRTAQDKSRCLYIICVADKGGMQRQAGFHGACTRELEDTKLRRSGRSHPTSDDRLRCDILST</sequence>
<dbReference type="InterPro" id="IPR043504">
    <property type="entry name" value="Peptidase_S1_PA_chymotrypsin"/>
</dbReference>
<evidence type="ECO:0000313" key="2">
    <source>
        <dbReference type="Proteomes" id="UP000479190"/>
    </source>
</evidence>
<dbReference type="AlphaFoldDB" id="A0A6H5IQ25"/>
<organism evidence="1 2">
    <name type="scientific">Trichogramma brassicae</name>
    <dbReference type="NCBI Taxonomy" id="86971"/>
    <lineage>
        <taxon>Eukaryota</taxon>
        <taxon>Metazoa</taxon>
        <taxon>Ecdysozoa</taxon>
        <taxon>Arthropoda</taxon>
        <taxon>Hexapoda</taxon>
        <taxon>Insecta</taxon>
        <taxon>Pterygota</taxon>
        <taxon>Neoptera</taxon>
        <taxon>Endopterygota</taxon>
        <taxon>Hymenoptera</taxon>
        <taxon>Apocrita</taxon>
        <taxon>Proctotrupomorpha</taxon>
        <taxon>Chalcidoidea</taxon>
        <taxon>Trichogrammatidae</taxon>
        <taxon>Trichogramma</taxon>
    </lineage>
</organism>
<proteinExistence type="predicted"/>
<dbReference type="Gene3D" id="2.40.10.10">
    <property type="entry name" value="Trypsin-like serine proteases"/>
    <property type="match status" value="1"/>
</dbReference>